<proteinExistence type="predicted"/>
<keyword evidence="3" id="KW-1185">Reference proteome</keyword>
<feature type="region of interest" description="Disordered" evidence="1">
    <location>
        <begin position="145"/>
        <end position="164"/>
    </location>
</feature>
<dbReference type="Proteomes" id="UP001221142">
    <property type="component" value="Unassembled WGS sequence"/>
</dbReference>
<reference evidence="2" key="1">
    <citation type="submission" date="2023-03" db="EMBL/GenBank/DDBJ databases">
        <title>Massive genome expansion in bonnet fungi (Mycena s.s.) driven by repeated elements and novel gene families across ecological guilds.</title>
        <authorList>
            <consortium name="Lawrence Berkeley National Laboratory"/>
            <person name="Harder C.B."/>
            <person name="Miyauchi S."/>
            <person name="Viragh M."/>
            <person name="Kuo A."/>
            <person name="Thoen E."/>
            <person name="Andreopoulos B."/>
            <person name="Lu D."/>
            <person name="Skrede I."/>
            <person name="Drula E."/>
            <person name="Henrissat B."/>
            <person name="Morin E."/>
            <person name="Kohler A."/>
            <person name="Barry K."/>
            <person name="LaButti K."/>
            <person name="Morin E."/>
            <person name="Salamov A."/>
            <person name="Lipzen A."/>
            <person name="Mereny Z."/>
            <person name="Hegedus B."/>
            <person name="Baldrian P."/>
            <person name="Stursova M."/>
            <person name="Weitz H."/>
            <person name="Taylor A."/>
            <person name="Grigoriev I.V."/>
            <person name="Nagy L.G."/>
            <person name="Martin F."/>
            <person name="Kauserud H."/>
        </authorList>
    </citation>
    <scope>NUCLEOTIDE SEQUENCE</scope>
    <source>
        <strain evidence="2">9284</strain>
    </source>
</reference>
<organism evidence="2 3">
    <name type="scientific">Roridomyces roridus</name>
    <dbReference type="NCBI Taxonomy" id="1738132"/>
    <lineage>
        <taxon>Eukaryota</taxon>
        <taxon>Fungi</taxon>
        <taxon>Dikarya</taxon>
        <taxon>Basidiomycota</taxon>
        <taxon>Agaricomycotina</taxon>
        <taxon>Agaricomycetes</taxon>
        <taxon>Agaricomycetidae</taxon>
        <taxon>Agaricales</taxon>
        <taxon>Marasmiineae</taxon>
        <taxon>Mycenaceae</taxon>
        <taxon>Roridomyces</taxon>
    </lineage>
</organism>
<dbReference type="AlphaFoldDB" id="A0AAD7BH92"/>
<gene>
    <name evidence="2" type="ORF">FB45DRAFT_754889</name>
</gene>
<comment type="caution">
    <text evidence="2">The sequence shown here is derived from an EMBL/GenBank/DDBJ whole genome shotgun (WGS) entry which is preliminary data.</text>
</comment>
<name>A0AAD7BH92_9AGAR</name>
<evidence type="ECO:0000313" key="3">
    <source>
        <dbReference type="Proteomes" id="UP001221142"/>
    </source>
</evidence>
<sequence>MTRLRTQCHRLWRRRPRAGYNYCFGKDGPPTYAKPRKWEAALPQHNLTLAFPEGKYGRHVRFSNQLRWLGWNNVFNDMCHTYTTALTSSRTTTYWAQEHYQWPPSTYVSYESRTPLPAIISGPGYIPTQHLRRLVGRGMRQCPLASHLPPTHQRTPSQEADPRRRLGTCCARGSKSYTMPQRAVSRGSPLTGKARTMGCRRCLICWFGAVRGCCRCGIPAFSASPISRLLGSSPMVREAVERNSVLFASYRSGFYGWVQFQHLPDRFDAETVGEKVFGR</sequence>
<evidence type="ECO:0000313" key="2">
    <source>
        <dbReference type="EMBL" id="KAJ7620395.1"/>
    </source>
</evidence>
<evidence type="ECO:0000256" key="1">
    <source>
        <dbReference type="SAM" id="MobiDB-lite"/>
    </source>
</evidence>
<accession>A0AAD7BH92</accession>
<protein>
    <submittedName>
        <fullName evidence="2">Uncharacterized protein</fullName>
    </submittedName>
</protein>
<dbReference type="EMBL" id="JARKIF010000017">
    <property type="protein sequence ID" value="KAJ7620395.1"/>
    <property type="molecule type" value="Genomic_DNA"/>
</dbReference>